<evidence type="ECO:0000256" key="3">
    <source>
        <dbReference type="ARBA" id="ARBA00022676"/>
    </source>
</evidence>
<dbReference type="OrthoDB" id="5166595at2"/>
<dbReference type="PANTHER" id="PTHR33908">
    <property type="entry name" value="MANNOSYLTRANSFERASE YKCB-RELATED"/>
    <property type="match status" value="1"/>
</dbReference>
<dbReference type="Proteomes" id="UP000240429">
    <property type="component" value="Unassembled WGS sequence"/>
</dbReference>
<keyword evidence="6 9" id="KW-1133">Transmembrane helix</keyword>
<feature type="compositionally biased region" description="Acidic residues" evidence="8">
    <location>
        <begin position="497"/>
        <end position="507"/>
    </location>
</feature>
<comment type="caution">
    <text evidence="11">The sequence shown here is derived from an EMBL/GenBank/DDBJ whole genome shotgun (WGS) entry which is preliminary data.</text>
</comment>
<name>A0A2P8Q4I6_9ACTN</name>
<keyword evidence="2" id="KW-1003">Cell membrane</keyword>
<feature type="transmembrane region" description="Helical" evidence="9">
    <location>
        <begin position="230"/>
        <end position="248"/>
    </location>
</feature>
<evidence type="ECO:0000256" key="4">
    <source>
        <dbReference type="ARBA" id="ARBA00022679"/>
    </source>
</evidence>
<dbReference type="GO" id="GO:0009103">
    <property type="term" value="P:lipopolysaccharide biosynthetic process"/>
    <property type="evidence" value="ECO:0007669"/>
    <property type="project" value="UniProtKB-ARBA"/>
</dbReference>
<dbReference type="InterPro" id="IPR050297">
    <property type="entry name" value="LipidA_mod_glycosyltrf_83"/>
</dbReference>
<proteinExistence type="predicted"/>
<dbReference type="GO" id="GO:0016763">
    <property type="term" value="F:pentosyltransferase activity"/>
    <property type="evidence" value="ECO:0007669"/>
    <property type="project" value="TreeGrafter"/>
</dbReference>
<evidence type="ECO:0000256" key="1">
    <source>
        <dbReference type="ARBA" id="ARBA00004651"/>
    </source>
</evidence>
<evidence type="ECO:0000256" key="7">
    <source>
        <dbReference type="ARBA" id="ARBA00023136"/>
    </source>
</evidence>
<feature type="transmembrane region" description="Helical" evidence="9">
    <location>
        <begin position="113"/>
        <end position="133"/>
    </location>
</feature>
<evidence type="ECO:0000259" key="10">
    <source>
        <dbReference type="Pfam" id="PF13231"/>
    </source>
</evidence>
<dbReference type="AlphaFoldDB" id="A0A2P8Q4I6"/>
<evidence type="ECO:0000256" key="5">
    <source>
        <dbReference type="ARBA" id="ARBA00022692"/>
    </source>
</evidence>
<evidence type="ECO:0000313" key="11">
    <source>
        <dbReference type="EMBL" id="PSM41135.1"/>
    </source>
</evidence>
<feature type="transmembrane region" description="Helical" evidence="9">
    <location>
        <begin position="190"/>
        <end position="218"/>
    </location>
</feature>
<reference evidence="11 12" key="1">
    <citation type="submission" date="2018-03" db="EMBL/GenBank/DDBJ databases">
        <title>Streptomyces dioscori sp. nov., a novel endophytic actinobacterium isolated from bulbil of Dioscorea bulbifera L.</title>
        <authorList>
            <person name="Zhikuan W."/>
        </authorList>
    </citation>
    <scope>NUCLEOTIDE SEQUENCE [LARGE SCALE GENOMIC DNA]</scope>
    <source>
        <strain evidence="11 12">A217</strain>
    </source>
</reference>
<evidence type="ECO:0000256" key="2">
    <source>
        <dbReference type="ARBA" id="ARBA00022475"/>
    </source>
</evidence>
<keyword evidence="3" id="KW-0328">Glycosyltransferase</keyword>
<keyword evidence="5 9" id="KW-0812">Transmembrane</keyword>
<dbReference type="EMBL" id="PYBJ01000016">
    <property type="protein sequence ID" value="PSM41135.1"/>
    <property type="molecule type" value="Genomic_DNA"/>
</dbReference>
<evidence type="ECO:0000313" key="12">
    <source>
        <dbReference type="Proteomes" id="UP000240429"/>
    </source>
</evidence>
<evidence type="ECO:0000256" key="8">
    <source>
        <dbReference type="SAM" id="MobiDB-lite"/>
    </source>
</evidence>
<dbReference type="PANTHER" id="PTHR33908:SF11">
    <property type="entry name" value="MEMBRANE PROTEIN"/>
    <property type="match status" value="1"/>
</dbReference>
<evidence type="ECO:0000256" key="6">
    <source>
        <dbReference type="ARBA" id="ARBA00022989"/>
    </source>
</evidence>
<protein>
    <recommendedName>
        <fullName evidence="10">Glycosyltransferase RgtA/B/C/D-like domain-containing protein</fullName>
    </recommendedName>
</protein>
<keyword evidence="4" id="KW-0808">Transferase</keyword>
<feature type="transmembrane region" description="Helical" evidence="9">
    <location>
        <begin position="154"/>
        <end position="178"/>
    </location>
</feature>
<comment type="subcellular location">
    <subcellularLocation>
        <location evidence="1">Cell membrane</location>
        <topology evidence="1">Multi-pass membrane protein</topology>
    </subcellularLocation>
</comment>
<keyword evidence="7 9" id="KW-0472">Membrane</keyword>
<organism evidence="11 12">
    <name type="scientific">Streptomyces dioscori</name>
    <dbReference type="NCBI Taxonomy" id="2109333"/>
    <lineage>
        <taxon>Bacteria</taxon>
        <taxon>Bacillati</taxon>
        <taxon>Actinomycetota</taxon>
        <taxon>Actinomycetes</taxon>
        <taxon>Kitasatosporales</taxon>
        <taxon>Streptomycetaceae</taxon>
        <taxon>Streptomyces</taxon>
        <taxon>Streptomyces aurantiacus group</taxon>
    </lineage>
</organism>
<feature type="transmembrane region" description="Helical" evidence="9">
    <location>
        <begin position="280"/>
        <end position="299"/>
    </location>
</feature>
<sequence length="534" mass="57551">MLPRAPTVTLDRIGPRQYRGPTGWRGGTVDRERDDAPRGLPRFTLGPVAALAAVLAVALTALSGRYGYHRDELYFLAAGDHPAWGYVDQPPLTPLIARAATELFGNSVAGLRVPATLAFVASVVVVALVARELGGDRRTQVLAAGLAGVSAQPLAVGHLLSTAGFDLLAWLVICWLTLRLLRTGDGRWWLPIGLCVGVGLLNKYLVALLVLALLAAVLAVGPRRVLRSPWLPVGAAAALLVAAPNLWWQAEHDWPQLTVAEGIGTDDGAENRTLFLPQQLIYLSPLFVPVWVIGWLRLWHDPPLRWARATAVAYPVLCVLVLALGGKGYYVVPLLLVLLVAGCEPAVGWVRRHGRTWPVAAVVAINAAVTLPVLPRSALTVPLALNKEQGEQIGWPELADAAEEGWSTIPAPKRARAVVFTRNYGEAGALDRYGPARGLPRPYSGHMSYADWGPPPDSMDGPVLVVQQEDADGAERYFTDCRQVARVDNGDGAPDGEGAENDEVENEEQGAAVLLCSGTTKPWSRLWPSLRHYY</sequence>
<evidence type="ECO:0000256" key="9">
    <source>
        <dbReference type="SAM" id="Phobius"/>
    </source>
</evidence>
<feature type="region of interest" description="Disordered" evidence="8">
    <location>
        <begin position="486"/>
        <end position="507"/>
    </location>
</feature>
<feature type="domain" description="Glycosyltransferase RgtA/B/C/D-like" evidence="10">
    <location>
        <begin position="88"/>
        <end position="248"/>
    </location>
</feature>
<feature type="transmembrane region" description="Helical" evidence="9">
    <location>
        <begin position="43"/>
        <end position="62"/>
    </location>
</feature>
<feature type="transmembrane region" description="Helical" evidence="9">
    <location>
        <begin position="330"/>
        <end position="350"/>
    </location>
</feature>
<dbReference type="GO" id="GO:0005886">
    <property type="term" value="C:plasma membrane"/>
    <property type="evidence" value="ECO:0007669"/>
    <property type="project" value="UniProtKB-SubCell"/>
</dbReference>
<gene>
    <name evidence="11" type="ORF">C6Y14_24145</name>
</gene>
<dbReference type="Pfam" id="PF13231">
    <property type="entry name" value="PMT_2"/>
    <property type="match status" value="1"/>
</dbReference>
<dbReference type="InterPro" id="IPR038731">
    <property type="entry name" value="RgtA/B/C-like"/>
</dbReference>
<feature type="transmembrane region" description="Helical" evidence="9">
    <location>
        <begin position="306"/>
        <end position="324"/>
    </location>
</feature>
<accession>A0A2P8Q4I6</accession>
<keyword evidence="12" id="KW-1185">Reference proteome</keyword>